<dbReference type="Proteomes" id="UP001516400">
    <property type="component" value="Unassembled WGS sequence"/>
</dbReference>
<organism evidence="1 2">
    <name type="scientific">Cryptolaemus montrouzieri</name>
    <dbReference type="NCBI Taxonomy" id="559131"/>
    <lineage>
        <taxon>Eukaryota</taxon>
        <taxon>Metazoa</taxon>
        <taxon>Ecdysozoa</taxon>
        <taxon>Arthropoda</taxon>
        <taxon>Hexapoda</taxon>
        <taxon>Insecta</taxon>
        <taxon>Pterygota</taxon>
        <taxon>Neoptera</taxon>
        <taxon>Endopterygota</taxon>
        <taxon>Coleoptera</taxon>
        <taxon>Polyphaga</taxon>
        <taxon>Cucujiformia</taxon>
        <taxon>Coccinelloidea</taxon>
        <taxon>Coccinellidae</taxon>
        <taxon>Scymninae</taxon>
        <taxon>Scymnini</taxon>
        <taxon>Cryptolaemus</taxon>
    </lineage>
</organism>
<sequence>MSMAKEKLQKYRNIRQTQIQSLNDAYNVAIRAEADKTLFSLLEVLHQDVESLKTQFFTYHNEIIGVANTMEGVTFEEEDEIRKDFNFKFYKVKAVYHQLSIELTKANNAETQKVSEDENKVSNIQLRHIELKQFSWDITQFPSWIDMFDAVVHNIFSAIQNSII</sequence>
<proteinExistence type="predicted"/>
<keyword evidence="2" id="KW-1185">Reference proteome</keyword>
<evidence type="ECO:0000313" key="1">
    <source>
        <dbReference type="EMBL" id="KAL3272674.1"/>
    </source>
</evidence>
<protein>
    <submittedName>
        <fullName evidence="1">Uncharacterized protein</fullName>
    </submittedName>
</protein>
<dbReference type="AlphaFoldDB" id="A0ABD2N2Z0"/>
<comment type="caution">
    <text evidence="1">The sequence shown here is derived from an EMBL/GenBank/DDBJ whole genome shotgun (WGS) entry which is preliminary data.</text>
</comment>
<dbReference type="EMBL" id="JABFTP020000062">
    <property type="protein sequence ID" value="KAL3272674.1"/>
    <property type="molecule type" value="Genomic_DNA"/>
</dbReference>
<reference evidence="1 2" key="1">
    <citation type="journal article" date="2021" name="BMC Biol.">
        <title>Horizontally acquired antibacterial genes associated with adaptive radiation of ladybird beetles.</title>
        <authorList>
            <person name="Li H.S."/>
            <person name="Tang X.F."/>
            <person name="Huang Y.H."/>
            <person name="Xu Z.Y."/>
            <person name="Chen M.L."/>
            <person name="Du X.Y."/>
            <person name="Qiu B.Y."/>
            <person name="Chen P.T."/>
            <person name="Zhang W."/>
            <person name="Slipinski A."/>
            <person name="Escalona H.E."/>
            <person name="Waterhouse R.M."/>
            <person name="Zwick A."/>
            <person name="Pang H."/>
        </authorList>
    </citation>
    <scope>NUCLEOTIDE SEQUENCE [LARGE SCALE GENOMIC DNA]</scope>
    <source>
        <strain evidence="1">SYSU2018</strain>
    </source>
</reference>
<gene>
    <name evidence="1" type="ORF">HHI36_014138</name>
</gene>
<name>A0ABD2N2Z0_9CUCU</name>
<evidence type="ECO:0000313" key="2">
    <source>
        <dbReference type="Proteomes" id="UP001516400"/>
    </source>
</evidence>
<accession>A0ABD2N2Z0</accession>